<reference evidence="1 2" key="1">
    <citation type="journal article" date="2019" name="Appl. Microbiol. Biotechnol.">
        <title>Genome sequence of Isaria javanica and comparative genome analysis insights into family S53 peptidase evolution in fungal entomopathogens.</title>
        <authorList>
            <person name="Lin R."/>
            <person name="Zhang X."/>
            <person name="Xin B."/>
            <person name="Zou M."/>
            <person name="Gao Y."/>
            <person name="Qin F."/>
            <person name="Hu Q."/>
            <person name="Xie B."/>
            <person name="Cheng X."/>
        </authorList>
    </citation>
    <scope>NUCLEOTIDE SEQUENCE [LARGE SCALE GENOMIC DNA]</scope>
    <source>
        <strain evidence="1 2">IJ1G</strain>
    </source>
</reference>
<comment type="caution">
    <text evidence="1">The sequence shown here is derived from an EMBL/GenBank/DDBJ whole genome shotgun (WGS) entry which is preliminary data.</text>
</comment>
<dbReference type="Proteomes" id="UP000315783">
    <property type="component" value="Unassembled WGS sequence"/>
</dbReference>
<gene>
    <name evidence="1" type="ORF">IF1G_07641</name>
</gene>
<protein>
    <submittedName>
        <fullName evidence="1">Uncharacterized protein</fullName>
    </submittedName>
</protein>
<keyword evidence="2" id="KW-1185">Reference proteome</keyword>
<evidence type="ECO:0000313" key="2">
    <source>
        <dbReference type="Proteomes" id="UP000315783"/>
    </source>
</evidence>
<name>A0A545UWS1_9HYPO</name>
<evidence type="ECO:0000313" key="1">
    <source>
        <dbReference type="EMBL" id="TQV93909.1"/>
    </source>
</evidence>
<proteinExistence type="predicted"/>
<dbReference type="EMBL" id="SPUK01000011">
    <property type="protein sequence ID" value="TQV93909.1"/>
    <property type="molecule type" value="Genomic_DNA"/>
</dbReference>
<accession>A0A545UWS1</accession>
<sequence length="106" mass="11705">MQHCSSIWSPHSCQRMAPPQSFCDRLQPFLYLLYGLHRYSFASSASLPSLQICNLTTYARPPANDLIIRRVCIHVRSSAIALLFGHAGDPSAPNMGNASATFRPVT</sequence>
<dbReference type="AlphaFoldDB" id="A0A545UWS1"/>
<organism evidence="1 2">
    <name type="scientific">Cordyceps javanica</name>
    <dbReference type="NCBI Taxonomy" id="43265"/>
    <lineage>
        <taxon>Eukaryota</taxon>
        <taxon>Fungi</taxon>
        <taxon>Dikarya</taxon>
        <taxon>Ascomycota</taxon>
        <taxon>Pezizomycotina</taxon>
        <taxon>Sordariomycetes</taxon>
        <taxon>Hypocreomycetidae</taxon>
        <taxon>Hypocreales</taxon>
        <taxon>Cordycipitaceae</taxon>
        <taxon>Cordyceps</taxon>
    </lineage>
</organism>